<feature type="domain" description="VTT" evidence="2">
    <location>
        <begin position="81"/>
        <end position="195"/>
    </location>
</feature>
<sequence length="267" mass="29665">MIINGDGSKEENQKRLWFTSFTNFLSILAVLGVTLVVLYLCKEYTKSVLLWLENQDPLVIVLTLVILFTVVSFPVSIGYIVIVVASGYLFGFLRGFFLSVLGANVGLLIAHNIMKIMGHHASIRSWISSETAQAIIRVISGPLCFKIVFCSRLTPIPFGLQNIIFAVSNVNTKIYHMASLLGLIPGQLVGIYVGQSLRSMQDVLENQKHFSYFTYVFAAAQLIFSVILMVWLSAKARRELAQALLEAETKFGNTEKTMALTNTLSMV</sequence>
<reference evidence="4" key="1">
    <citation type="submission" date="2025-08" db="UniProtKB">
        <authorList>
            <consortium name="RefSeq"/>
        </authorList>
    </citation>
    <scope>IDENTIFICATION</scope>
    <source>
        <tissue evidence="4">Entire body</tissue>
    </source>
</reference>
<proteinExistence type="predicted"/>
<organism evidence="3 4">
    <name type="scientific">Agrilus planipennis</name>
    <name type="common">Emerald ash borer</name>
    <name type="synonym">Agrilus marcopoli</name>
    <dbReference type="NCBI Taxonomy" id="224129"/>
    <lineage>
        <taxon>Eukaryota</taxon>
        <taxon>Metazoa</taxon>
        <taxon>Ecdysozoa</taxon>
        <taxon>Arthropoda</taxon>
        <taxon>Hexapoda</taxon>
        <taxon>Insecta</taxon>
        <taxon>Pterygota</taxon>
        <taxon>Neoptera</taxon>
        <taxon>Endopterygota</taxon>
        <taxon>Coleoptera</taxon>
        <taxon>Polyphaga</taxon>
        <taxon>Elateriformia</taxon>
        <taxon>Buprestoidea</taxon>
        <taxon>Buprestidae</taxon>
        <taxon>Agrilinae</taxon>
        <taxon>Agrilus</taxon>
    </lineage>
</organism>
<dbReference type="AlphaFoldDB" id="A0A1W4XB57"/>
<dbReference type="STRING" id="224129.A0A1W4XB57"/>
<keyword evidence="1" id="KW-0472">Membrane</keyword>
<accession>A0A1W4XB57</accession>
<feature type="transmembrane region" description="Helical" evidence="1">
    <location>
        <begin position="21"/>
        <end position="40"/>
    </location>
</feature>
<feature type="transmembrane region" description="Helical" evidence="1">
    <location>
        <begin position="60"/>
        <end position="84"/>
    </location>
</feature>
<keyword evidence="3" id="KW-1185">Reference proteome</keyword>
<feature type="transmembrane region" description="Helical" evidence="1">
    <location>
        <begin position="174"/>
        <end position="192"/>
    </location>
</feature>
<dbReference type="InParanoid" id="A0A1W4XB57"/>
<evidence type="ECO:0000256" key="1">
    <source>
        <dbReference type="SAM" id="Phobius"/>
    </source>
</evidence>
<dbReference type="RefSeq" id="XP_018330052.1">
    <property type="nucleotide sequence ID" value="XM_018474550.1"/>
</dbReference>
<gene>
    <name evidence="4" type="primary">LOC108740285</name>
</gene>
<keyword evidence="1 4" id="KW-0812">Transmembrane</keyword>
<dbReference type="PANTHER" id="PTHR46593">
    <property type="entry name" value="TRANSMEMBRANE PROTEIN 64"/>
    <property type="match status" value="1"/>
</dbReference>
<dbReference type="FunCoup" id="A0A1W4XB57">
    <property type="interactions" value="738"/>
</dbReference>
<name>A0A1W4XB57_AGRPL</name>
<dbReference type="InterPro" id="IPR032816">
    <property type="entry name" value="VTT_dom"/>
</dbReference>
<evidence type="ECO:0000259" key="2">
    <source>
        <dbReference type="Pfam" id="PF09335"/>
    </source>
</evidence>
<keyword evidence="1" id="KW-1133">Transmembrane helix</keyword>
<dbReference type="InterPro" id="IPR053069">
    <property type="entry name" value="TVP38/TMEM64"/>
</dbReference>
<feature type="transmembrane region" description="Helical" evidence="1">
    <location>
        <begin position="212"/>
        <end position="232"/>
    </location>
</feature>
<dbReference type="KEGG" id="apln:108740285"/>
<dbReference type="PANTHER" id="PTHR46593:SF1">
    <property type="entry name" value="TRANSMEMBRANE PROTEIN 64"/>
    <property type="match status" value="1"/>
</dbReference>
<dbReference type="OrthoDB" id="166803at2759"/>
<dbReference type="Proteomes" id="UP000192223">
    <property type="component" value="Unplaced"/>
</dbReference>
<feature type="transmembrane region" description="Helical" evidence="1">
    <location>
        <begin position="96"/>
        <end position="114"/>
    </location>
</feature>
<protein>
    <submittedName>
        <fullName evidence="4">Transmembrane protein 64 isoform X1</fullName>
    </submittedName>
</protein>
<dbReference type="GO" id="GO:0005783">
    <property type="term" value="C:endoplasmic reticulum"/>
    <property type="evidence" value="ECO:0007669"/>
    <property type="project" value="TreeGrafter"/>
</dbReference>
<dbReference type="GO" id="GO:0051480">
    <property type="term" value="P:regulation of cytosolic calcium ion concentration"/>
    <property type="evidence" value="ECO:0007669"/>
    <property type="project" value="TreeGrafter"/>
</dbReference>
<evidence type="ECO:0000313" key="3">
    <source>
        <dbReference type="Proteomes" id="UP000192223"/>
    </source>
</evidence>
<dbReference type="Pfam" id="PF09335">
    <property type="entry name" value="VTT_dom"/>
    <property type="match status" value="1"/>
</dbReference>
<dbReference type="GeneID" id="108740285"/>
<evidence type="ECO:0000313" key="4">
    <source>
        <dbReference type="RefSeq" id="XP_018330052.1"/>
    </source>
</evidence>